<sequence length="39" mass="4343">MDISFLVIGVAVAMCGLSSLMEHNARKAKRERHFHGSSR</sequence>
<reference evidence="2" key="1">
    <citation type="submission" date="2023-07" db="EMBL/GenBank/DDBJ databases">
        <title>Sorghum-associated microbial communities from plants grown in Nebraska, USA.</title>
        <authorList>
            <person name="Schachtman D."/>
        </authorList>
    </citation>
    <scope>NUCLEOTIDE SEQUENCE</scope>
    <source>
        <strain evidence="2">DS1061</strain>
    </source>
</reference>
<name>A0AB73IL47_9BURK</name>
<comment type="caution">
    <text evidence="2">The sequence shown here is derived from an EMBL/GenBank/DDBJ whole genome shotgun (WGS) entry which is preliminary data.</text>
</comment>
<accession>A0AB73IL47</accession>
<feature type="transmembrane region" description="Helical" evidence="1">
    <location>
        <begin position="6"/>
        <end position="25"/>
    </location>
</feature>
<dbReference type="Proteomes" id="UP001229486">
    <property type="component" value="Unassembled WGS sequence"/>
</dbReference>
<evidence type="ECO:0000313" key="3">
    <source>
        <dbReference type="Proteomes" id="UP001229486"/>
    </source>
</evidence>
<keyword evidence="1" id="KW-1133">Transmembrane helix</keyword>
<gene>
    <name evidence="2" type="ORF">J2793_006202</name>
</gene>
<proteinExistence type="predicted"/>
<dbReference type="AlphaFoldDB" id="A0AB73IL47"/>
<dbReference type="EMBL" id="JAURTK010000012">
    <property type="protein sequence ID" value="MDP9650728.1"/>
    <property type="molecule type" value="Genomic_DNA"/>
</dbReference>
<evidence type="ECO:0000256" key="1">
    <source>
        <dbReference type="SAM" id="Phobius"/>
    </source>
</evidence>
<keyword evidence="1" id="KW-0472">Membrane</keyword>
<protein>
    <submittedName>
        <fullName evidence="2">Uncharacterized protein</fullName>
    </submittedName>
</protein>
<evidence type="ECO:0000313" key="2">
    <source>
        <dbReference type="EMBL" id="MDP9650728.1"/>
    </source>
</evidence>
<keyword evidence="1" id="KW-0812">Transmembrane</keyword>
<organism evidence="2 3">
    <name type="scientific">Paraburkholderia caledonica</name>
    <dbReference type="NCBI Taxonomy" id="134536"/>
    <lineage>
        <taxon>Bacteria</taxon>
        <taxon>Pseudomonadati</taxon>
        <taxon>Pseudomonadota</taxon>
        <taxon>Betaproteobacteria</taxon>
        <taxon>Burkholderiales</taxon>
        <taxon>Burkholderiaceae</taxon>
        <taxon>Paraburkholderia</taxon>
    </lineage>
</organism>